<dbReference type="Proteomes" id="UP000281909">
    <property type="component" value="Chromosome"/>
</dbReference>
<dbReference type="AlphaFoldDB" id="A0A3S4R4E7"/>
<dbReference type="RefSeq" id="WP_126361234.1">
    <property type="nucleotide sequence ID" value="NZ_LR134318.1"/>
</dbReference>
<gene>
    <name evidence="1" type="ORF">NCTC9428_01517</name>
</gene>
<accession>A0A3S4R4E7</accession>
<proteinExistence type="predicted"/>
<organism evidence="1 2">
    <name type="scientific">Pseudomonas fluorescens</name>
    <dbReference type="NCBI Taxonomy" id="294"/>
    <lineage>
        <taxon>Bacteria</taxon>
        <taxon>Pseudomonadati</taxon>
        <taxon>Pseudomonadota</taxon>
        <taxon>Gammaproteobacteria</taxon>
        <taxon>Pseudomonadales</taxon>
        <taxon>Pseudomonadaceae</taxon>
        <taxon>Pseudomonas</taxon>
    </lineage>
</organism>
<evidence type="ECO:0000313" key="1">
    <source>
        <dbReference type="EMBL" id="VEF09902.1"/>
    </source>
</evidence>
<dbReference type="OrthoDB" id="5592031at2"/>
<dbReference type="EMBL" id="LR134318">
    <property type="protein sequence ID" value="VEF09902.1"/>
    <property type="molecule type" value="Genomic_DNA"/>
</dbReference>
<evidence type="ECO:0000313" key="2">
    <source>
        <dbReference type="Proteomes" id="UP000281909"/>
    </source>
</evidence>
<sequence>MSALSQSQSQAQCRQCAALFRLGRDVEAALTMVDVFEQVQQCLASAPASVRQGWAQLLTSMLECQERQDWLGLADYLEYELVELLETARR</sequence>
<reference evidence="1 2" key="1">
    <citation type="submission" date="2018-12" db="EMBL/GenBank/DDBJ databases">
        <authorList>
            <consortium name="Pathogen Informatics"/>
        </authorList>
    </citation>
    <scope>NUCLEOTIDE SEQUENCE [LARGE SCALE GENOMIC DNA]</scope>
    <source>
        <strain evidence="1 2">NCTC9428</strain>
    </source>
</reference>
<protein>
    <submittedName>
        <fullName evidence="1">Uncharacterized protein</fullName>
    </submittedName>
</protein>
<name>A0A3S4R4E7_PSEFL</name>